<dbReference type="AlphaFoldDB" id="A0A5C5YBG4"/>
<gene>
    <name evidence="1" type="ORF">CA85_15130</name>
</gene>
<accession>A0A5C5YBG4</accession>
<protein>
    <submittedName>
        <fullName evidence="1">Uncharacterized protein</fullName>
    </submittedName>
</protein>
<sequence>MALSFYRRGVKAIWQRSISSVLLLVLLLGLTGVPLSRPVPTKEGRFPCEHCPCGCTDADFCWDRCCCHSDAEKLQWANDNGVKAPDFLVARAARESSESDLATAPAADEKSCGRCCGQTCSDRPAEPAAATPTSLRLLSLQSVSHCRGIDLVWTLLSSAVLDVPPSGISRPDPPLLYRLPLLSESAPSMSESVDPPVP</sequence>
<comment type="caution">
    <text evidence="1">The sequence shown here is derived from an EMBL/GenBank/DDBJ whole genome shotgun (WGS) entry which is preliminary data.</text>
</comment>
<evidence type="ECO:0000313" key="1">
    <source>
        <dbReference type="EMBL" id="TWT73047.1"/>
    </source>
</evidence>
<dbReference type="EMBL" id="SJPK01000003">
    <property type="protein sequence ID" value="TWT73047.1"/>
    <property type="molecule type" value="Genomic_DNA"/>
</dbReference>
<evidence type="ECO:0000313" key="2">
    <source>
        <dbReference type="Proteomes" id="UP000318053"/>
    </source>
</evidence>
<keyword evidence="2" id="KW-1185">Reference proteome</keyword>
<reference evidence="1 2" key="1">
    <citation type="submission" date="2019-02" db="EMBL/GenBank/DDBJ databases">
        <title>Deep-cultivation of Planctomycetes and their phenomic and genomic characterization uncovers novel biology.</title>
        <authorList>
            <person name="Wiegand S."/>
            <person name="Jogler M."/>
            <person name="Boedeker C."/>
            <person name="Pinto D."/>
            <person name="Vollmers J."/>
            <person name="Rivas-Marin E."/>
            <person name="Kohn T."/>
            <person name="Peeters S.H."/>
            <person name="Heuer A."/>
            <person name="Rast P."/>
            <person name="Oberbeckmann S."/>
            <person name="Bunk B."/>
            <person name="Jeske O."/>
            <person name="Meyerdierks A."/>
            <person name="Storesund J.E."/>
            <person name="Kallscheuer N."/>
            <person name="Luecker S."/>
            <person name="Lage O.M."/>
            <person name="Pohl T."/>
            <person name="Merkel B.J."/>
            <person name="Hornburger P."/>
            <person name="Mueller R.-W."/>
            <person name="Bruemmer F."/>
            <person name="Labrenz M."/>
            <person name="Spormann A.M."/>
            <person name="Op Den Camp H."/>
            <person name="Overmann J."/>
            <person name="Amann R."/>
            <person name="Jetten M.S.M."/>
            <person name="Mascher T."/>
            <person name="Medema M.H."/>
            <person name="Devos D.P."/>
            <person name="Kaster A.-K."/>
            <person name="Ovreas L."/>
            <person name="Rohde M."/>
            <person name="Galperin M.Y."/>
            <person name="Jogler C."/>
        </authorList>
    </citation>
    <scope>NUCLEOTIDE SEQUENCE [LARGE SCALE GENOMIC DNA]</scope>
    <source>
        <strain evidence="1 2">CA85</strain>
    </source>
</reference>
<organism evidence="1 2">
    <name type="scientific">Allorhodopirellula solitaria</name>
    <dbReference type="NCBI Taxonomy" id="2527987"/>
    <lineage>
        <taxon>Bacteria</taxon>
        <taxon>Pseudomonadati</taxon>
        <taxon>Planctomycetota</taxon>
        <taxon>Planctomycetia</taxon>
        <taxon>Pirellulales</taxon>
        <taxon>Pirellulaceae</taxon>
        <taxon>Allorhodopirellula</taxon>
    </lineage>
</organism>
<proteinExistence type="predicted"/>
<name>A0A5C5YBG4_9BACT</name>
<dbReference type="RefSeq" id="WP_246112572.1">
    <property type="nucleotide sequence ID" value="NZ_SJPK01000003.1"/>
</dbReference>
<dbReference type="Proteomes" id="UP000318053">
    <property type="component" value="Unassembled WGS sequence"/>
</dbReference>